<protein>
    <submittedName>
        <fullName evidence="2">Uncharacterized protein</fullName>
    </submittedName>
</protein>
<evidence type="ECO:0000313" key="2">
    <source>
        <dbReference type="EMBL" id="CAG2065907.1"/>
    </source>
</evidence>
<proteinExistence type="predicted"/>
<accession>A0ABN7PI46</accession>
<evidence type="ECO:0000256" key="1">
    <source>
        <dbReference type="SAM" id="MobiDB-lite"/>
    </source>
</evidence>
<comment type="caution">
    <text evidence="2">The sequence shown here is derived from an EMBL/GenBank/DDBJ whole genome shotgun (WGS) entry which is preliminary data.</text>
</comment>
<dbReference type="EMBL" id="CAJPIN010048052">
    <property type="protein sequence ID" value="CAG2065907.1"/>
    <property type="molecule type" value="Genomic_DNA"/>
</dbReference>
<keyword evidence="3" id="KW-1185">Reference proteome</keyword>
<evidence type="ECO:0000313" key="3">
    <source>
        <dbReference type="Proteomes" id="UP001153148"/>
    </source>
</evidence>
<name>A0ABN7PI46_TIMPD</name>
<feature type="region of interest" description="Disordered" evidence="1">
    <location>
        <begin position="1"/>
        <end position="33"/>
    </location>
</feature>
<organism evidence="2 3">
    <name type="scientific">Timema podura</name>
    <name type="common">Walking stick</name>
    <dbReference type="NCBI Taxonomy" id="61482"/>
    <lineage>
        <taxon>Eukaryota</taxon>
        <taxon>Metazoa</taxon>
        <taxon>Ecdysozoa</taxon>
        <taxon>Arthropoda</taxon>
        <taxon>Hexapoda</taxon>
        <taxon>Insecta</taxon>
        <taxon>Pterygota</taxon>
        <taxon>Neoptera</taxon>
        <taxon>Polyneoptera</taxon>
        <taxon>Phasmatodea</taxon>
        <taxon>Timematodea</taxon>
        <taxon>Timematoidea</taxon>
        <taxon>Timematidae</taxon>
        <taxon>Timema</taxon>
    </lineage>
</organism>
<gene>
    <name evidence="2" type="ORF">TPAB3V08_LOCUS12850</name>
</gene>
<dbReference type="Proteomes" id="UP001153148">
    <property type="component" value="Unassembled WGS sequence"/>
</dbReference>
<reference evidence="2" key="1">
    <citation type="submission" date="2021-03" db="EMBL/GenBank/DDBJ databases">
        <authorList>
            <person name="Tran Van P."/>
        </authorList>
    </citation>
    <scope>NUCLEOTIDE SEQUENCE</scope>
</reference>
<sequence>MVSSGSLLPPTPYWPSRRLSRSTSSKEGYRDARKGIKRTVASYKRV</sequence>